<dbReference type="Gene3D" id="1.10.10.10">
    <property type="entry name" value="Winged helix-like DNA-binding domain superfamily/Winged helix DNA-binding domain"/>
    <property type="match status" value="1"/>
</dbReference>
<dbReference type="InterPro" id="IPR046348">
    <property type="entry name" value="SIS_dom_sf"/>
</dbReference>
<dbReference type="InterPro" id="IPR047640">
    <property type="entry name" value="RpiR-like"/>
</dbReference>
<feature type="domain" description="SIS" evidence="5">
    <location>
        <begin position="122"/>
        <end position="258"/>
    </location>
</feature>
<dbReference type="SUPFAM" id="SSF53697">
    <property type="entry name" value="SIS domain"/>
    <property type="match status" value="1"/>
</dbReference>
<dbReference type="GO" id="GO:0003700">
    <property type="term" value="F:DNA-binding transcription factor activity"/>
    <property type="evidence" value="ECO:0007669"/>
    <property type="project" value="InterPro"/>
</dbReference>
<evidence type="ECO:0000256" key="3">
    <source>
        <dbReference type="ARBA" id="ARBA00023163"/>
    </source>
</evidence>
<dbReference type="GO" id="GO:1901135">
    <property type="term" value="P:carbohydrate derivative metabolic process"/>
    <property type="evidence" value="ECO:0007669"/>
    <property type="project" value="InterPro"/>
</dbReference>
<dbReference type="InterPro" id="IPR035472">
    <property type="entry name" value="RpiR-like_SIS"/>
</dbReference>
<keyword evidence="2" id="KW-0238">DNA-binding</keyword>
<dbReference type="InterPro" id="IPR000281">
    <property type="entry name" value="HTH_RpiR"/>
</dbReference>
<dbReference type="Gene3D" id="3.40.50.10490">
    <property type="entry name" value="Glucose-6-phosphate isomerase like protein, domain 1"/>
    <property type="match status" value="1"/>
</dbReference>
<proteinExistence type="predicted"/>
<dbReference type="PANTHER" id="PTHR30514:SF18">
    <property type="entry name" value="RPIR-FAMILY TRANSCRIPTIONAL REGULATOR"/>
    <property type="match status" value="1"/>
</dbReference>
<dbReference type="PANTHER" id="PTHR30514">
    <property type="entry name" value="GLUCOKINASE"/>
    <property type="match status" value="1"/>
</dbReference>
<evidence type="ECO:0000256" key="2">
    <source>
        <dbReference type="ARBA" id="ARBA00023125"/>
    </source>
</evidence>
<dbReference type="GO" id="GO:0003677">
    <property type="term" value="F:DNA binding"/>
    <property type="evidence" value="ECO:0007669"/>
    <property type="project" value="UniProtKB-KW"/>
</dbReference>
<dbReference type="SUPFAM" id="SSF46689">
    <property type="entry name" value="Homeodomain-like"/>
    <property type="match status" value="1"/>
</dbReference>
<accession>A0A1X7ITI3</accession>
<organism evidence="6 7">
    <name type="scientific">Dethiosulfovibrio salsuginis</name>
    <dbReference type="NCBI Taxonomy" id="561720"/>
    <lineage>
        <taxon>Bacteria</taxon>
        <taxon>Thermotogati</taxon>
        <taxon>Synergistota</taxon>
        <taxon>Synergistia</taxon>
        <taxon>Synergistales</taxon>
        <taxon>Dethiosulfovibrionaceae</taxon>
        <taxon>Dethiosulfovibrio</taxon>
    </lineage>
</organism>
<dbReference type="PROSITE" id="PS51071">
    <property type="entry name" value="HTH_RPIR"/>
    <property type="match status" value="1"/>
</dbReference>
<dbReference type="InterPro" id="IPR036388">
    <property type="entry name" value="WH-like_DNA-bd_sf"/>
</dbReference>
<protein>
    <submittedName>
        <fullName evidence="6">Transcriptional regulator, RpiR family</fullName>
    </submittedName>
</protein>
<dbReference type="PROSITE" id="PS51464">
    <property type="entry name" value="SIS"/>
    <property type="match status" value="1"/>
</dbReference>
<evidence type="ECO:0000313" key="6">
    <source>
        <dbReference type="EMBL" id="SMG17826.1"/>
    </source>
</evidence>
<keyword evidence="7" id="KW-1185">Reference proteome</keyword>
<reference evidence="7" key="1">
    <citation type="submission" date="2017-04" db="EMBL/GenBank/DDBJ databases">
        <authorList>
            <person name="Varghese N."/>
            <person name="Submissions S."/>
        </authorList>
    </citation>
    <scope>NUCLEOTIDE SEQUENCE [LARGE SCALE GENOMIC DNA]</scope>
    <source>
        <strain evidence="7">USBA 82</strain>
    </source>
</reference>
<evidence type="ECO:0000313" key="7">
    <source>
        <dbReference type="Proteomes" id="UP000193355"/>
    </source>
</evidence>
<dbReference type="STRING" id="561720.SAMN06275492_10484"/>
<feature type="domain" description="HTH rpiR-type" evidence="4">
    <location>
        <begin position="1"/>
        <end position="76"/>
    </location>
</feature>
<dbReference type="GO" id="GO:0097367">
    <property type="term" value="F:carbohydrate derivative binding"/>
    <property type="evidence" value="ECO:0007669"/>
    <property type="project" value="InterPro"/>
</dbReference>
<name>A0A1X7ITI3_9BACT</name>
<dbReference type="EMBL" id="FXBB01000004">
    <property type="protein sequence ID" value="SMG17826.1"/>
    <property type="molecule type" value="Genomic_DNA"/>
</dbReference>
<dbReference type="Pfam" id="PF01380">
    <property type="entry name" value="SIS"/>
    <property type="match status" value="1"/>
</dbReference>
<evidence type="ECO:0000259" key="4">
    <source>
        <dbReference type="PROSITE" id="PS51071"/>
    </source>
</evidence>
<dbReference type="InterPro" id="IPR001347">
    <property type="entry name" value="SIS_dom"/>
</dbReference>
<evidence type="ECO:0000259" key="5">
    <source>
        <dbReference type="PROSITE" id="PS51464"/>
    </source>
</evidence>
<keyword evidence="1" id="KW-0805">Transcription regulation</keyword>
<dbReference type="AlphaFoldDB" id="A0A1X7ITI3"/>
<sequence length="280" mass="31273">MLKEKIASEIKGFSPSQARIARFILDHPREAPFMTASQMAERIDVSESSVIRFASHLGYSGYPDLKEAMKELLLDQMTTIERMALYDDDHHKESTCQRTMALDMLDLGEAQKGLDPAKVEHFAKALVQAPSVYFAAQRSSSVLAQYLGFYLSWFLPSVNHLTADLFRENLITAPSESLVVGISFPRYSRWTVDVVSMAKERGHRIGVISDSSDSPMAQSSPEHTLVVPCRHISFIDSFTAPMSLMNCIIMAVAEELGDKAKGRLVELEELWTEGSVYSSK</sequence>
<dbReference type="CDD" id="cd05013">
    <property type="entry name" value="SIS_RpiR"/>
    <property type="match status" value="1"/>
</dbReference>
<gene>
    <name evidence="6" type="ORF">SAMN06275492_10484</name>
</gene>
<dbReference type="InterPro" id="IPR009057">
    <property type="entry name" value="Homeodomain-like_sf"/>
</dbReference>
<dbReference type="Proteomes" id="UP000193355">
    <property type="component" value="Unassembled WGS sequence"/>
</dbReference>
<evidence type="ECO:0000256" key="1">
    <source>
        <dbReference type="ARBA" id="ARBA00023015"/>
    </source>
</evidence>
<keyword evidence="3" id="KW-0804">Transcription</keyword>
<dbReference type="Pfam" id="PF01418">
    <property type="entry name" value="HTH_6"/>
    <property type="match status" value="1"/>
</dbReference>